<keyword evidence="3" id="KW-1185">Reference proteome</keyword>
<organism evidence="2 3">
    <name type="scientific">Clitoria ternatea</name>
    <name type="common">Butterfly pea</name>
    <dbReference type="NCBI Taxonomy" id="43366"/>
    <lineage>
        <taxon>Eukaryota</taxon>
        <taxon>Viridiplantae</taxon>
        <taxon>Streptophyta</taxon>
        <taxon>Embryophyta</taxon>
        <taxon>Tracheophyta</taxon>
        <taxon>Spermatophyta</taxon>
        <taxon>Magnoliopsida</taxon>
        <taxon>eudicotyledons</taxon>
        <taxon>Gunneridae</taxon>
        <taxon>Pentapetalae</taxon>
        <taxon>rosids</taxon>
        <taxon>fabids</taxon>
        <taxon>Fabales</taxon>
        <taxon>Fabaceae</taxon>
        <taxon>Papilionoideae</taxon>
        <taxon>50 kb inversion clade</taxon>
        <taxon>NPAAA clade</taxon>
        <taxon>indigoferoid/millettioid clade</taxon>
        <taxon>Phaseoleae</taxon>
        <taxon>Clitoria</taxon>
    </lineage>
</organism>
<sequence length="147" mass="17059">MKVGLLRECQFGVSLHKGYRLRKARSSPGYRAEAESMFGDRRAWWSAAVEGFGLAVMLLLLFTVFFGCLDVEYYVLVAYFDWYILLALEKNEKGDYDFGDMTSNKMSTIEMKKNYKIRLNFVVVLNKRFSLGLLGLIVFEVEIFPYL</sequence>
<keyword evidence="1" id="KW-0812">Transmembrane</keyword>
<gene>
    <name evidence="2" type="ORF">RJT34_02662</name>
</gene>
<keyword evidence="1" id="KW-1133">Transmembrane helix</keyword>
<evidence type="ECO:0000313" key="2">
    <source>
        <dbReference type="EMBL" id="KAK7317983.1"/>
    </source>
</evidence>
<comment type="caution">
    <text evidence="2">The sequence shown here is derived from an EMBL/GenBank/DDBJ whole genome shotgun (WGS) entry which is preliminary data.</text>
</comment>
<proteinExistence type="predicted"/>
<protein>
    <submittedName>
        <fullName evidence="2">Uncharacterized protein</fullName>
    </submittedName>
</protein>
<name>A0AAN9KKR4_CLITE</name>
<dbReference type="EMBL" id="JAYKXN010000001">
    <property type="protein sequence ID" value="KAK7317983.1"/>
    <property type="molecule type" value="Genomic_DNA"/>
</dbReference>
<evidence type="ECO:0000313" key="3">
    <source>
        <dbReference type="Proteomes" id="UP001359559"/>
    </source>
</evidence>
<dbReference type="AlphaFoldDB" id="A0AAN9KKR4"/>
<feature type="transmembrane region" description="Helical" evidence="1">
    <location>
        <begin position="119"/>
        <end position="139"/>
    </location>
</feature>
<feature type="transmembrane region" description="Helical" evidence="1">
    <location>
        <begin position="43"/>
        <end position="65"/>
    </location>
</feature>
<reference evidence="2 3" key="1">
    <citation type="submission" date="2024-01" db="EMBL/GenBank/DDBJ databases">
        <title>The genomes of 5 underutilized Papilionoideae crops provide insights into root nodulation and disease resistance.</title>
        <authorList>
            <person name="Yuan L."/>
        </authorList>
    </citation>
    <scope>NUCLEOTIDE SEQUENCE [LARGE SCALE GENOMIC DNA]</scope>
    <source>
        <strain evidence="2">LY-2023</strain>
        <tissue evidence="2">Leaf</tissue>
    </source>
</reference>
<evidence type="ECO:0000256" key="1">
    <source>
        <dbReference type="SAM" id="Phobius"/>
    </source>
</evidence>
<dbReference type="Proteomes" id="UP001359559">
    <property type="component" value="Unassembled WGS sequence"/>
</dbReference>
<feature type="transmembrane region" description="Helical" evidence="1">
    <location>
        <begin position="71"/>
        <end position="88"/>
    </location>
</feature>
<accession>A0AAN9KKR4</accession>
<keyword evidence="1" id="KW-0472">Membrane</keyword>